<evidence type="ECO:0000256" key="2">
    <source>
        <dbReference type="SAM" id="MobiDB-lite"/>
    </source>
</evidence>
<dbReference type="PROSITE" id="PS00028">
    <property type="entry name" value="ZINC_FINGER_C2H2_1"/>
    <property type="match status" value="1"/>
</dbReference>
<gene>
    <name evidence="4" type="ORF">L3Y34_005770</name>
</gene>
<dbReference type="GO" id="GO:0045944">
    <property type="term" value="P:positive regulation of transcription by RNA polymerase II"/>
    <property type="evidence" value="ECO:0007669"/>
    <property type="project" value="InterPro"/>
</dbReference>
<evidence type="ECO:0000259" key="3">
    <source>
        <dbReference type="PROSITE" id="PS50157"/>
    </source>
</evidence>
<dbReference type="SMART" id="SM00355">
    <property type="entry name" value="ZnF_C2H2"/>
    <property type="match status" value="3"/>
</dbReference>
<keyword evidence="1" id="KW-0863">Zinc-finger</keyword>
<dbReference type="InterPro" id="IPR055303">
    <property type="entry name" value="ATMIN"/>
</dbReference>
<proteinExistence type="predicted"/>
<accession>A0AAE9D7Y2</accession>
<dbReference type="AlphaFoldDB" id="A0AAE9D7Y2"/>
<sequence>MAEDGSRSVNHYPTVDEILNVESQQRCSVCGRVFQNSSACRFHELKIHSKTDAAGTNEARLLKRTSDEQPIRMKFHCPESSCEHKVFDGLRYLRQHYIRSHAEKKFTCERCGLKLALEKDINYHKKHRCSGLRKPKDTDNNFPKAKKLKKHESATRTFLEEALGSSSMVPIILLVPPEDVQKVVESVQNNFKATLVDNFTEEPEPGNFAEVATQVQMPFNVQNQDVPMYATASTSTSFAAQYDEQEVTFCERGTMMTEEEPLRYFSPPYGAEFGDLNPHESGPQQFDYSSQPSTSQPQTRNRGTMFENVTTCNTGTSMMGEQFPDCTRHIYTQTPNYPMSSSDPSNWSWSNT</sequence>
<keyword evidence="1" id="KW-0479">Metal-binding</keyword>
<dbReference type="InterPro" id="IPR013087">
    <property type="entry name" value="Znf_C2H2_type"/>
</dbReference>
<keyword evidence="1" id="KW-0862">Zinc</keyword>
<evidence type="ECO:0000313" key="5">
    <source>
        <dbReference type="Proteomes" id="UP000827892"/>
    </source>
</evidence>
<dbReference type="GO" id="GO:0008270">
    <property type="term" value="F:zinc ion binding"/>
    <property type="evidence" value="ECO:0007669"/>
    <property type="project" value="UniProtKB-KW"/>
</dbReference>
<dbReference type="GO" id="GO:0000976">
    <property type="term" value="F:transcription cis-regulatory region binding"/>
    <property type="evidence" value="ECO:0007669"/>
    <property type="project" value="InterPro"/>
</dbReference>
<feature type="compositionally biased region" description="Low complexity" evidence="2">
    <location>
        <begin position="289"/>
        <end position="299"/>
    </location>
</feature>
<dbReference type="PANTHER" id="PTHR46664:SF1">
    <property type="entry name" value="ATM INTERACTOR"/>
    <property type="match status" value="1"/>
</dbReference>
<organism evidence="4 5">
    <name type="scientific">Caenorhabditis briggsae</name>
    <dbReference type="NCBI Taxonomy" id="6238"/>
    <lineage>
        <taxon>Eukaryota</taxon>
        <taxon>Metazoa</taxon>
        <taxon>Ecdysozoa</taxon>
        <taxon>Nematoda</taxon>
        <taxon>Chromadorea</taxon>
        <taxon>Rhabditida</taxon>
        <taxon>Rhabditina</taxon>
        <taxon>Rhabditomorpha</taxon>
        <taxon>Rhabditoidea</taxon>
        <taxon>Rhabditidae</taxon>
        <taxon>Peloderinae</taxon>
        <taxon>Caenorhabditis</taxon>
    </lineage>
</organism>
<feature type="region of interest" description="Disordered" evidence="2">
    <location>
        <begin position="129"/>
        <end position="149"/>
    </location>
</feature>
<dbReference type="Gene3D" id="3.30.160.60">
    <property type="entry name" value="Classic Zinc Finger"/>
    <property type="match status" value="1"/>
</dbReference>
<evidence type="ECO:0000256" key="1">
    <source>
        <dbReference type="PROSITE-ProRule" id="PRU00042"/>
    </source>
</evidence>
<dbReference type="PROSITE" id="PS50157">
    <property type="entry name" value="ZINC_FINGER_C2H2_2"/>
    <property type="match status" value="1"/>
</dbReference>
<dbReference type="EMBL" id="CP090894">
    <property type="protein sequence ID" value="ULT98182.1"/>
    <property type="molecule type" value="Genomic_DNA"/>
</dbReference>
<feature type="domain" description="C2H2-type" evidence="3">
    <location>
        <begin position="25"/>
        <end position="53"/>
    </location>
</feature>
<feature type="region of interest" description="Disordered" evidence="2">
    <location>
        <begin position="268"/>
        <end position="305"/>
    </location>
</feature>
<evidence type="ECO:0000313" key="4">
    <source>
        <dbReference type="EMBL" id="ULT98182.1"/>
    </source>
</evidence>
<dbReference type="Proteomes" id="UP000827892">
    <property type="component" value="Chromosome IV"/>
</dbReference>
<name>A0AAE9D7Y2_CAEBR</name>
<protein>
    <recommendedName>
        <fullName evidence="3">C2H2-type domain-containing protein</fullName>
    </recommendedName>
</protein>
<reference evidence="4 5" key="1">
    <citation type="submission" date="2022-05" db="EMBL/GenBank/DDBJ databases">
        <title>Chromosome-level reference genomes for two strains of Caenorhabditis briggsae: an improved platform for comparative genomics.</title>
        <authorList>
            <person name="Stevens L."/>
            <person name="Andersen E.C."/>
        </authorList>
    </citation>
    <scope>NUCLEOTIDE SEQUENCE [LARGE SCALE GENOMIC DNA]</scope>
    <source>
        <strain evidence="4">QX1410_ONT</strain>
        <tissue evidence="4">Whole-organism</tissue>
    </source>
</reference>
<dbReference type="PANTHER" id="PTHR46664">
    <property type="entry name" value="ATM INTERACTOR"/>
    <property type="match status" value="1"/>
</dbReference>